<dbReference type="AlphaFoldDB" id="A0A381VP56"/>
<sequence>MKIYELVKTQVIDSSIDNVFDFFAKPENLKTITPEKLSFNIITPTPITMDKGTVIDYTIRLFGIQVHWRALITRYDPPHEFIDEQIKGPYNFWYHTHKFKEVEGGVEISDRVNYSIPMGVFGRVLHFLWIKRDLEKIFSHRKRIIDNIFVKNCPDEDEAHERNN</sequence>
<proteinExistence type="predicted"/>
<organism evidence="1">
    <name type="scientific">marine metagenome</name>
    <dbReference type="NCBI Taxonomy" id="408172"/>
    <lineage>
        <taxon>unclassified sequences</taxon>
        <taxon>metagenomes</taxon>
        <taxon>ecological metagenomes</taxon>
    </lineage>
</organism>
<dbReference type="Gene3D" id="3.30.530.20">
    <property type="match status" value="1"/>
</dbReference>
<accession>A0A381VP56</accession>
<dbReference type="InterPro" id="IPR023393">
    <property type="entry name" value="START-like_dom_sf"/>
</dbReference>
<reference evidence="1" key="1">
    <citation type="submission" date="2018-05" db="EMBL/GenBank/DDBJ databases">
        <authorList>
            <person name="Lanie J.A."/>
            <person name="Ng W.-L."/>
            <person name="Kazmierczak K.M."/>
            <person name="Andrzejewski T.M."/>
            <person name="Davidsen T.M."/>
            <person name="Wayne K.J."/>
            <person name="Tettelin H."/>
            <person name="Glass J.I."/>
            <person name="Rusch D."/>
            <person name="Podicherti R."/>
            <person name="Tsui H.-C.T."/>
            <person name="Winkler M.E."/>
        </authorList>
    </citation>
    <scope>NUCLEOTIDE SEQUENCE</scope>
</reference>
<dbReference type="SUPFAM" id="SSF55961">
    <property type="entry name" value="Bet v1-like"/>
    <property type="match status" value="1"/>
</dbReference>
<evidence type="ECO:0000313" key="1">
    <source>
        <dbReference type="EMBL" id="SVA42014.1"/>
    </source>
</evidence>
<dbReference type="CDD" id="cd07820">
    <property type="entry name" value="SRPBCC_3"/>
    <property type="match status" value="1"/>
</dbReference>
<dbReference type="EMBL" id="UINC01009367">
    <property type="protein sequence ID" value="SVA42014.1"/>
    <property type="molecule type" value="Genomic_DNA"/>
</dbReference>
<name>A0A381VP56_9ZZZZ</name>
<evidence type="ECO:0008006" key="2">
    <source>
        <dbReference type="Google" id="ProtNLM"/>
    </source>
</evidence>
<protein>
    <recommendedName>
        <fullName evidence="2">Coenzyme Q-binding protein COQ10 START domain-containing protein</fullName>
    </recommendedName>
</protein>
<gene>
    <name evidence="1" type="ORF">METZ01_LOCUS94868</name>
</gene>